<evidence type="ECO:0000313" key="14">
    <source>
        <dbReference type="Proteomes" id="UP000249293"/>
    </source>
</evidence>
<accession>A0A099P4J3</accession>
<evidence type="ECO:0000313" key="11">
    <source>
        <dbReference type="EMBL" id="OUT23171.1"/>
    </source>
</evidence>
<dbReference type="Proteomes" id="UP000195871">
    <property type="component" value="Unassembled WGS sequence"/>
</dbReference>
<dbReference type="GeneID" id="40381389"/>
<sequence length="168" mass="18705">MEHRGITASGSKNSSGTNTENQHIPRNIHDLSEILLETNLIIDTTTSEPRDVLMTERTALTWVKFSMTLAAISLTIVTNFRLDTSNKNSIRPPYWFPQFSYGISILFVILSMVTLFIGAGLYAQSIYNYKNHSVSTYSLKLALGFLFFIGLVLLAVNIVFMIAVGGSF</sequence>
<dbReference type="AlphaFoldDB" id="A0A099P4J3"/>
<keyword evidence="4 7" id="KW-1133">Transmembrane helix</keyword>
<organism evidence="10 12">
    <name type="scientific">Pichia kudriavzevii</name>
    <name type="common">Yeast</name>
    <name type="synonym">Issatchenkia orientalis</name>
    <dbReference type="NCBI Taxonomy" id="4909"/>
    <lineage>
        <taxon>Eukaryota</taxon>
        <taxon>Fungi</taxon>
        <taxon>Dikarya</taxon>
        <taxon>Ascomycota</taxon>
        <taxon>Saccharomycotina</taxon>
        <taxon>Pichiomycetes</taxon>
        <taxon>Pichiales</taxon>
        <taxon>Pichiaceae</taxon>
        <taxon>Pichia</taxon>
    </lineage>
</organism>
<reference evidence="12" key="1">
    <citation type="journal article" date="2014" name="Microb. Cell Fact.">
        <title>Exploiting Issatchenkia orientalis SD108 for succinic acid production.</title>
        <authorList>
            <person name="Xiao H."/>
            <person name="Shao Z."/>
            <person name="Jiang Y."/>
            <person name="Dole S."/>
            <person name="Zhao H."/>
        </authorList>
    </citation>
    <scope>NUCLEOTIDE SEQUENCE [LARGE SCALE GENOMIC DNA]</scope>
    <source>
        <strain evidence="12">SD108</strain>
    </source>
</reference>
<evidence type="ECO:0000256" key="4">
    <source>
        <dbReference type="ARBA" id="ARBA00022989"/>
    </source>
</evidence>
<dbReference type="Proteomes" id="UP000029867">
    <property type="component" value="Unassembled WGS sequence"/>
</dbReference>
<dbReference type="EMBL" id="JQFK01000011">
    <property type="protein sequence ID" value="KGK39224.1"/>
    <property type="molecule type" value="Genomic_DNA"/>
</dbReference>
<proteinExistence type="predicted"/>
<dbReference type="InterPro" id="IPR003807">
    <property type="entry name" value="DUF202"/>
</dbReference>
<dbReference type="HOGENOM" id="CLU_1586712_0_0_1"/>
<dbReference type="EMBL" id="CP028773">
    <property type="protein sequence ID" value="AWU73679.1"/>
    <property type="molecule type" value="Genomic_DNA"/>
</dbReference>
<dbReference type="PANTHER" id="PTHR34187:SF2">
    <property type="entry name" value="DUF202 DOMAIN-CONTAINING PROTEIN"/>
    <property type="match status" value="1"/>
</dbReference>
<protein>
    <recommendedName>
        <fullName evidence="8">DUF202 domain-containing protein</fullName>
    </recommendedName>
</protein>
<gene>
    <name evidence="9" type="ORF">C5L36_0A02815</name>
    <name evidence="11" type="ORF">CAS74_001483</name>
    <name evidence="10" type="ORF">JL09_g1648</name>
</gene>
<dbReference type="InterPro" id="IPR052053">
    <property type="entry name" value="IM_YidH-like"/>
</dbReference>
<evidence type="ECO:0000313" key="10">
    <source>
        <dbReference type="EMBL" id="KGK39224.1"/>
    </source>
</evidence>
<keyword evidence="2" id="KW-1003">Cell membrane</keyword>
<comment type="subcellular location">
    <subcellularLocation>
        <location evidence="1">Cell membrane</location>
        <topology evidence="1">Multi-pass membrane protein</topology>
    </subcellularLocation>
</comment>
<reference evidence="11 13" key="3">
    <citation type="submission" date="2017-05" db="EMBL/GenBank/DDBJ databases">
        <title>The Genome Sequence of Candida krusei Ckrusei653.</title>
        <authorList>
            <person name="Cuomo C."/>
            <person name="Forche A."/>
            <person name="Young S."/>
            <person name="Abouelleil A."/>
            <person name="Cao P."/>
            <person name="Chapman S."/>
            <person name="Cusick C."/>
            <person name="Shea T."/>
            <person name="Nusbaum C."/>
            <person name="Birren B."/>
        </authorList>
    </citation>
    <scope>NUCLEOTIDE SEQUENCE [LARGE SCALE GENOMIC DNA]</scope>
    <source>
        <strain evidence="11 13">Ckrusei653</strain>
    </source>
</reference>
<name>A0A099P4J3_PICKU</name>
<evidence type="ECO:0000256" key="6">
    <source>
        <dbReference type="SAM" id="MobiDB-lite"/>
    </source>
</evidence>
<evidence type="ECO:0000256" key="7">
    <source>
        <dbReference type="SAM" id="Phobius"/>
    </source>
</evidence>
<evidence type="ECO:0000256" key="1">
    <source>
        <dbReference type="ARBA" id="ARBA00004651"/>
    </source>
</evidence>
<keyword evidence="3 7" id="KW-0812">Transmembrane</keyword>
<evidence type="ECO:0000313" key="12">
    <source>
        <dbReference type="Proteomes" id="UP000029867"/>
    </source>
</evidence>
<dbReference type="Pfam" id="PF02656">
    <property type="entry name" value="DUF202"/>
    <property type="match status" value="1"/>
</dbReference>
<dbReference type="EMBL" id="NHMM01000002">
    <property type="protein sequence ID" value="OUT23171.1"/>
    <property type="molecule type" value="Genomic_DNA"/>
</dbReference>
<dbReference type="eggNOG" id="ENOG502SF8V">
    <property type="taxonomic scope" value="Eukaryota"/>
</dbReference>
<feature type="region of interest" description="Disordered" evidence="6">
    <location>
        <begin position="1"/>
        <end position="23"/>
    </location>
</feature>
<dbReference type="PANTHER" id="PTHR34187">
    <property type="entry name" value="FGR18P"/>
    <property type="match status" value="1"/>
</dbReference>
<dbReference type="VEuPathDB" id="FungiDB:C5L36_0A02815"/>
<feature type="compositionally biased region" description="Polar residues" evidence="6">
    <location>
        <begin position="8"/>
        <end position="23"/>
    </location>
</feature>
<evidence type="ECO:0000313" key="13">
    <source>
        <dbReference type="Proteomes" id="UP000195871"/>
    </source>
</evidence>
<dbReference type="KEGG" id="pkz:C5L36_0A02815"/>
<dbReference type="RefSeq" id="XP_029319156.1">
    <property type="nucleotide sequence ID" value="XM_029463296.1"/>
</dbReference>
<evidence type="ECO:0000256" key="2">
    <source>
        <dbReference type="ARBA" id="ARBA00022475"/>
    </source>
</evidence>
<dbReference type="GO" id="GO:0005886">
    <property type="term" value="C:plasma membrane"/>
    <property type="evidence" value="ECO:0007669"/>
    <property type="project" value="UniProtKB-SubCell"/>
</dbReference>
<evidence type="ECO:0000256" key="3">
    <source>
        <dbReference type="ARBA" id="ARBA00022692"/>
    </source>
</evidence>
<reference evidence="9 14" key="4">
    <citation type="submission" date="2018-06" db="EMBL/GenBank/DDBJ databases">
        <title>Population genomics shows no distinction between pathogenic Candida krusei and environmental Pichia kudriavzevii: One species, four names.</title>
        <authorList>
            <person name="Douglass A.P."/>
            <person name="Offei B."/>
            <person name="Braun-Galleani S."/>
            <person name="Coughlan A.Y."/>
            <person name="Martos A."/>
            <person name="Ortiz-Merino R.A."/>
            <person name="Byrne K.P."/>
            <person name="Wolfe K.H."/>
        </authorList>
    </citation>
    <scope>NUCLEOTIDE SEQUENCE [LARGE SCALE GENOMIC DNA]</scope>
    <source>
        <strain evidence="9 14">CBS573</strain>
    </source>
</reference>
<dbReference type="OrthoDB" id="199599at2759"/>
<feature type="transmembrane region" description="Helical" evidence="7">
    <location>
        <begin position="59"/>
        <end position="80"/>
    </location>
</feature>
<feature type="domain" description="DUF202" evidence="8">
    <location>
        <begin position="50"/>
        <end position="125"/>
    </location>
</feature>
<reference evidence="10" key="2">
    <citation type="submission" date="2014-08" db="EMBL/GenBank/DDBJ databases">
        <title>Exploiting Issatchenkia orientalis SD108 for Succinic Acid Production.</title>
        <authorList>
            <person name="Xiao H."/>
            <person name="Shao Z."/>
            <person name="Jiang Y."/>
            <person name="Dole S."/>
            <person name="Zhao H."/>
        </authorList>
    </citation>
    <scope>NUCLEOTIDE SEQUENCE [LARGE SCALE GENOMIC DNA]</scope>
    <source>
        <strain evidence="10">SD108</strain>
    </source>
</reference>
<keyword evidence="5 7" id="KW-0472">Membrane</keyword>
<evidence type="ECO:0000313" key="9">
    <source>
        <dbReference type="EMBL" id="AWU73679.1"/>
    </source>
</evidence>
<feature type="transmembrane region" description="Helical" evidence="7">
    <location>
        <begin position="101"/>
        <end position="123"/>
    </location>
</feature>
<evidence type="ECO:0000256" key="5">
    <source>
        <dbReference type="ARBA" id="ARBA00023136"/>
    </source>
</evidence>
<keyword evidence="14" id="KW-1185">Reference proteome</keyword>
<evidence type="ECO:0000259" key="8">
    <source>
        <dbReference type="Pfam" id="PF02656"/>
    </source>
</evidence>
<dbReference type="Proteomes" id="UP000249293">
    <property type="component" value="Chromosome 1"/>
</dbReference>
<feature type="transmembrane region" description="Helical" evidence="7">
    <location>
        <begin position="143"/>
        <end position="164"/>
    </location>
</feature>